<dbReference type="Gene3D" id="3.60.120.10">
    <property type="entry name" value="Anthranilate synthase"/>
    <property type="match status" value="1"/>
</dbReference>
<evidence type="ECO:0000256" key="15">
    <source>
        <dbReference type="RuleBase" id="RU364045"/>
    </source>
</evidence>
<dbReference type="NCBIfam" id="TIGR00564">
    <property type="entry name" value="trpE_most"/>
    <property type="match status" value="1"/>
</dbReference>
<comment type="similarity">
    <text evidence="3 15">Belongs to the anthranilate synthase component I family.</text>
</comment>
<dbReference type="Proteomes" id="UP000230859">
    <property type="component" value="Unassembled WGS sequence"/>
</dbReference>
<keyword evidence="7 15" id="KW-0028">Amino-acid biosynthesis</keyword>
<dbReference type="GO" id="GO:0004049">
    <property type="term" value="F:anthranilate synthase activity"/>
    <property type="evidence" value="ECO:0007669"/>
    <property type="project" value="UniProtKB-EC"/>
</dbReference>
<evidence type="ECO:0000256" key="3">
    <source>
        <dbReference type="ARBA" id="ARBA00009562"/>
    </source>
</evidence>
<sequence length="500" mass="56876">MHIRPSTSAFKSQTRKGKLIPVYAEFIADQETPVTLFMKIARLKEKTFLLESAETDEHIGRYSIVGLDPSHEVTLQNNVLQIKQKGLKQKFKITTKEDVFKILRHFIKTLKFVPNPALPSIVGSLVGFLGYEFVQYCEEINLTQKYGTQTADLNLLIARKVIVYDHFNRTVKLIVLADSKNQSANKAYRTACHDLRRLAKCIRTGKAAGERLEAVKKEDYDSFAPNSKVKKKIFLEAVRQIKRYIKNGDCIQTVLSQPFDLGMVQNDFEIYRALRILNPSPYMFYYRNEKLRLIGSSPETLVKKEGMIAETRPIAGTRPRGRDEREDQRLEMQLKSSPKEKAEHLMLVDLGRNDLGRVCHLNTIKVIDFCHVEKFSHVMHLVSVVKGRLKQGKDAFDLIQSAFPAGTVSGAPKIRAMQIIDELEPYRRGPYAGAVGYFGFNGDMDVCITIRTLMIMNRRAMVQAGAGIVNDSNPLREFKETVNKAKALMQAVRLSQRRSS</sequence>
<dbReference type="InterPro" id="IPR005801">
    <property type="entry name" value="ADC_synthase"/>
</dbReference>
<name>A0A2H0LS73_9BACT</name>
<keyword evidence="11 15" id="KW-0057">Aromatic amino acid biosynthesis</keyword>
<comment type="catalytic activity">
    <reaction evidence="14 15">
        <text>chorismate + L-glutamine = anthranilate + pyruvate + L-glutamate + H(+)</text>
        <dbReference type="Rhea" id="RHEA:21732"/>
        <dbReference type="ChEBI" id="CHEBI:15361"/>
        <dbReference type="ChEBI" id="CHEBI:15378"/>
        <dbReference type="ChEBI" id="CHEBI:16567"/>
        <dbReference type="ChEBI" id="CHEBI:29748"/>
        <dbReference type="ChEBI" id="CHEBI:29985"/>
        <dbReference type="ChEBI" id="CHEBI:58359"/>
        <dbReference type="EC" id="4.1.3.27"/>
    </reaction>
</comment>
<evidence type="ECO:0000313" key="18">
    <source>
        <dbReference type="EMBL" id="PIQ87272.1"/>
    </source>
</evidence>
<evidence type="ECO:0000256" key="10">
    <source>
        <dbReference type="ARBA" id="ARBA00022842"/>
    </source>
</evidence>
<dbReference type="PANTHER" id="PTHR11236">
    <property type="entry name" value="AMINOBENZOATE/ANTHRANILATE SYNTHASE"/>
    <property type="match status" value="1"/>
</dbReference>
<comment type="subunit">
    <text evidence="4 15">Heterotetramer consisting of two non-identical subunits: a beta subunit (TrpG) and a large alpha subunit (TrpE).</text>
</comment>
<organism evidence="18 19">
    <name type="scientific">Candidatus Abzuiibacterium crystallinum</name>
    <dbReference type="NCBI Taxonomy" id="1974748"/>
    <lineage>
        <taxon>Bacteria</taxon>
        <taxon>Pseudomonadati</taxon>
        <taxon>Candidatus Omnitrophota</taxon>
        <taxon>Candidatus Abzuiibacterium</taxon>
    </lineage>
</organism>
<evidence type="ECO:0000256" key="1">
    <source>
        <dbReference type="ARBA" id="ARBA00001946"/>
    </source>
</evidence>
<accession>A0A2H0LS73</accession>
<comment type="caution">
    <text evidence="18">The sequence shown here is derived from an EMBL/GenBank/DDBJ whole genome shotgun (WGS) entry which is preliminary data.</text>
</comment>
<dbReference type="UniPathway" id="UPA00035">
    <property type="reaction ID" value="UER00040"/>
</dbReference>
<keyword evidence="8 15" id="KW-0479">Metal-binding</keyword>
<evidence type="ECO:0000256" key="7">
    <source>
        <dbReference type="ARBA" id="ARBA00022605"/>
    </source>
</evidence>
<comment type="pathway">
    <text evidence="2 15">Amino-acid biosynthesis; L-tryptophan biosynthesis; L-tryptophan from chorismate: step 1/5.</text>
</comment>
<protein>
    <recommendedName>
        <fullName evidence="6 15">Anthranilate synthase component 1</fullName>
        <ecNumber evidence="5 15">4.1.3.27</ecNumber>
    </recommendedName>
</protein>
<dbReference type="AlphaFoldDB" id="A0A2H0LS73"/>
<dbReference type="EC" id="4.1.3.27" evidence="5 15"/>
<keyword evidence="10 15" id="KW-0460">Magnesium</keyword>
<evidence type="ECO:0000256" key="9">
    <source>
        <dbReference type="ARBA" id="ARBA00022822"/>
    </source>
</evidence>
<dbReference type="SUPFAM" id="SSF56322">
    <property type="entry name" value="ADC synthase"/>
    <property type="match status" value="1"/>
</dbReference>
<dbReference type="InterPro" id="IPR005256">
    <property type="entry name" value="Anth_synth_I_PabB"/>
</dbReference>
<dbReference type="EMBL" id="PCVY01000016">
    <property type="protein sequence ID" value="PIQ87272.1"/>
    <property type="molecule type" value="Genomic_DNA"/>
</dbReference>
<feature type="domain" description="Chorismate-utilising enzyme C-terminal" evidence="16">
    <location>
        <begin position="231"/>
        <end position="484"/>
    </location>
</feature>
<dbReference type="InterPro" id="IPR015890">
    <property type="entry name" value="Chorismate_C"/>
</dbReference>
<keyword evidence="9 15" id="KW-0822">Tryptophan biosynthesis</keyword>
<evidence type="ECO:0000256" key="13">
    <source>
        <dbReference type="ARBA" id="ARBA00025634"/>
    </source>
</evidence>
<reference evidence="18 19" key="1">
    <citation type="submission" date="2017-09" db="EMBL/GenBank/DDBJ databases">
        <title>Depth-based differentiation of microbial function through sediment-hosted aquifers and enrichment of novel symbionts in the deep terrestrial subsurface.</title>
        <authorList>
            <person name="Probst A.J."/>
            <person name="Ladd B."/>
            <person name="Jarett J.K."/>
            <person name="Geller-Mcgrath D.E."/>
            <person name="Sieber C.M."/>
            <person name="Emerson J.B."/>
            <person name="Anantharaman K."/>
            <person name="Thomas B.C."/>
            <person name="Malmstrom R."/>
            <person name="Stieglmeier M."/>
            <person name="Klingl A."/>
            <person name="Woyke T."/>
            <person name="Ryan C.M."/>
            <person name="Banfield J.F."/>
        </authorList>
    </citation>
    <scope>NUCLEOTIDE SEQUENCE [LARGE SCALE GENOMIC DNA]</scope>
    <source>
        <strain evidence="18">CG11_big_fil_rev_8_21_14_0_20_45_26</strain>
    </source>
</reference>
<dbReference type="PANTHER" id="PTHR11236:SF48">
    <property type="entry name" value="ISOCHORISMATE SYNTHASE MENF"/>
    <property type="match status" value="1"/>
</dbReference>
<evidence type="ECO:0000259" key="17">
    <source>
        <dbReference type="Pfam" id="PF04715"/>
    </source>
</evidence>
<evidence type="ECO:0000256" key="6">
    <source>
        <dbReference type="ARBA" id="ARBA00020653"/>
    </source>
</evidence>
<dbReference type="Pfam" id="PF04715">
    <property type="entry name" value="Anth_synt_I_N"/>
    <property type="match status" value="1"/>
</dbReference>
<dbReference type="InterPro" id="IPR019999">
    <property type="entry name" value="Anth_synth_I-like"/>
</dbReference>
<evidence type="ECO:0000313" key="19">
    <source>
        <dbReference type="Proteomes" id="UP000230859"/>
    </source>
</evidence>
<evidence type="ECO:0000256" key="8">
    <source>
        <dbReference type="ARBA" id="ARBA00022723"/>
    </source>
</evidence>
<dbReference type="PRINTS" id="PR00095">
    <property type="entry name" value="ANTSNTHASEI"/>
</dbReference>
<evidence type="ECO:0000256" key="14">
    <source>
        <dbReference type="ARBA" id="ARBA00047683"/>
    </source>
</evidence>
<evidence type="ECO:0000256" key="5">
    <source>
        <dbReference type="ARBA" id="ARBA00012266"/>
    </source>
</evidence>
<feature type="domain" description="Anthranilate synthase component I N-terminal" evidence="17">
    <location>
        <begin position="29"/>
        <end position="172"/>
    </location>
</feature>
<evidence type="ECO:0000256" key="12">
    <source>
        <dbReference type="ARBA" id="ARBA00023239"/>
    </source>
</evidence>
<dbReference type="GO" id="GO:0000162">
    <property type="term" value="P:L-tryptophan biosynthetic process"/>
    <property type="evidence" value="ECO:0007669"/>
    <property type="project" value="UniProtKB-UniPathway"/>
</dbReference>
<evidence type="ECO:0000256" key="4">
    <source>
        <dbReference type="ARBA" id="ARBA00011575"/>
    </source>
</evidence>
<keyword evidence="12 15" id="KW-0456">Lyase</keyword>
<evidence type="ECO:0000259" key="16">
    <source>
        <dbReference type="Pfam" id="PF00425"/>
    </source>
</evidence>
<evidence type="ECO:0000256" key="2">
    <source>
        <dbReference type="ARBA" id="ARBA00004873"/>
    </source>
</evidence>
<dbReference type="Pfam" id="PF00425">
    <property type="entry name" value="Chorismate_bind"/>
    <property type="match status" value="1"/>
</dbReference>
<gene>
    <name evidence="15 18" type="primary">trpE</name>
    <name evidence="18" type="ORF">COV74_01755</name>
</gene>
<comment type="function">
    <text evidence="13 15">Part of a heterotetrameric complex that catalyzes the two-step biosynthesis of anthranilate, an intermediate in the biosynthesis of L-tryptophan. In the first step, the glutamine-binding beta subunit (TrpG) of anthranilate synthase (AS) provides the glutamine amidotransferase activity which generates ammonia as a substrate that, along with chorismate, is used in the second step, catalyzed by the large alpha subunit of AS (TrpE) to produce anthranilate. In the absence of TrpG, TrpE can synthesize anthranilate directly from chorismate and high concentrations of ammonia.</text>
</comment>
<dbReference type="InterPro" id="IPR006805">
    <property type="entry name" value="Anth_synth_I_N"/>
</dbReference>
<comment type="cofactor">
    <cofactor evidence="1 15">
        <name>Mg(2+)</name>
        <dbReference type="ChEBI" id="CHEBI:18420"/>
    </cofactor>
</comment>
<evidence type="ECO:0000256" key="11">
    <source>
        <dbReference type="ARBA" id="ARBA00023141"/>
    </source>
</evidence>
<proteinExistence type="inferred from homology"/>
<dbReference type="GO" id="GO:0046872">
    <property type="term" value="F:metal ion binding"/>
    <property type="evidence" value="ECO:0007669"/>
    <property type="project" value="UniProtKB-KW"/>
</dbReference>